<dbReference type="EMBL" id="CP053716">
    <property type="protein sequence ID" value="QKF07196.1"/>
    <property type="molecule type" value="Genomic_DNA"/>
</dbReference>
<dbReference type="KEGG" id="bwa:HLV38_02955"/>
<dbReference type="AlphaFoldDB" id="A0A6M8J5E1"/>
<dbReference type="Proteomes" id="UP000503297">
    <property type="component" value="Chromosome"/>
</dbReference>
<keyword evidence="2" id="KW-1185">Reference proteome</keyword>
<dbReference type="RefSeq" id="WP_173164152.1">
    <property type="nucleotide sequence ID" value="NZ_CP053716.1"/>
</dbReference>
<proteinExistence type="predicted"/>
<sequence length="60" mass="6990">MAVSDAQRKASAKYRREKVRQVAVSFYPAESAIYDHLKSQPNMSGYVKDLIRADMQRRRD</sequence>
<protein>
    <submittedName>
        <fullName evidence="1">Uncharacterized protein</fullName>
    </submittedName>
</protein>
<evidence type="ECO:0000313" key="2">
    <source>
        <dbReference type="Proteomes" id="UP000503297"/>
    </source>
</evidence>
<reference evidence="2" key="1">
    <citation type="submission" date="2020-05" db="EMBL/GenBank/DDBJ databases">
        <title>Novel species in genus Nocardioides.</title>
        <authorList>
            <person name="Zhang G."/>
        </authorList>
    </citation>
    <scope>NUCLEOTIDE SEQUENCE [LARGE SCALE GENOMIC DNA]</scope>
    <source>
        <strain evidence="2">zg-1050</strain>
    </source>
</reference>
<organism evidence="1 2">
    <name type="scientific">Berryella wangjianweii</name>
    <dbReference type="NCBI Taxonomy" id="2734634"/>
    <lineage>
        <taxon>Bacteria</taxon>
        <taxon>Bacillati</taxon>
        <taxon>Actinomycetota</taxon>
        <taxon>Coriobacteriia</taxon>
        <taxon>Eggerthellales</taxon>
        <taxon>Eggerthellaceae</taxon>
        <taxon>Berryella</taxon>
    </lineage>
</organism>
<accession>A0A6M8J5E1</accession>
<gene>
    <name evidence="1" type="ORF">HLV38_02955</name>
</gene>
<evidence type="ECO:0000313" key="1">
    <source>
        <dbReference type="EMBL" id="QKF07196.1"/>
    </source>
</evidence>
<name>A0A6M8J5E1_9ACTN</name>